<evidence type="ECO:0000313" key="5">
    <source>
        <dbReference type="Proteomes" id="UP000235649"/>
    </source>
</evidence>
<keyword evidence="2" id="KW-0472">Membrane</keyword>
<feature type="compositionally biased region" description="Basic and acidic residues" evidence="1">
    <location>
        <begin position="409"/>
        <end position="420"/>
    </location>
</feature>
<dbReference type="SMART" id="SM00670">
    <property type="entry name" value="PINc"/>
    <property type="match status" value="1"/>
</dbReference>
<dbReference type="PANTHER" id="PTHR11603:SF147">
    <property type="entry name" value="MEMBRANE PROTEIN"/>
    <property type="match status" value="1"/>
</dbReference>
<dbReference type="PANTHER" id="PTHR11603">
    <property type="entry name" value="AAA FAMILY ATPASE"/>
    <property type="match status" value="1"/>
</dbReference>
<feature type="transmembrane region" description="Helical" evidence="2">
    <location>
        <begin position="80"/>
        <end position="102"/>
    </location>
</feature>
<dbReference type="InterPro" id="IPR052041">
    <property type="entry name" value="Nucleic_acid_metab_PIN/TRAM"/>
</dbReference>
<reference evidence="4 5" key="1">
    <citation type="submission" date="2017-05" db="EMBL/GenBank/DDBJ databases">
        <title>Lactobacillus nurukis nov., sp. nov., isolated from nuruk.</title>
        <authorList>
            <person name="Kim S.-J."/>
        </authorList>
    </citation>
    <scope>NUCLEOTIDE SEQUENCE [LARGE SCALE GENOMIC DNA]</scope>
    <source>
        <strain evidence="4 5">SYF10-1a</strain>
    </source>
</reference>
<dbReference type="Proteomes" id="UP000235649">
    <property type="component" value="Unassembled WGS sequence"/>
</dbReference>
<accession>A0A2N7ASM4</accession>
<protein>
    <submittedName>
        <fullName evidence="4">PIN domain nuclease</fullName>
    </submittedName>
</protein>
<feature type="transmembrane region" description="Helical" evidence="2">
    <location>
        <begin position="41"/>
        <end position="59"/>
    </location>
</feature>
<dbReference type="AlphaFoldDB" id="A0A2N7ASM4"/>
<proteinExistence type="predicted"/>
<evidence type="ECO:0000256" key="1">
    <source>
        <dbReference type="SAM" id="MobiDB-lite"/>
    </source>
</evidence>
<feature type="region of interest" description="Disordered" evidence="1">
    <location>
        <begin position="368"/>
        <end position="420"/>
    </location>
</feature>
<feature type="transmembrane region" description="Helical" evidence="2">
    <location>
        <begin position="5"/>
        <end position="26"/>
    </location>
</feature>
<dbReference type="RefSeq" id="WP_102196727.1">
    <property type="nucleotide sequence ID" value="NZ_NIPR01000043.1"/>
</dbReference>
<gene>
    <name evidence="4" type="ORF">CBP76_09930</name>
</gene>
<comment type="caution">
    <text evidence="4">The sequence shown here is derived from an EMBL/GenBank/DDBJ whole genome shotgun (WGS) entry which is preliminary data.</text>
</comment>
<name>A0A2N7ASM4_9LACO</name>
<evidence type="ECO:0000256" key="2">
    <source>
        <dbReference type="SAM" id="Phobius"/>
    </source>
</evidence>
<evidence type="ECO:0000259" key="3">
    <source>
        <dbReference type="SMART" id="SM00670"/>
    </source>
</evidence>
<dbReference type="SUPFAM" id="SSF88723">
    <property type="entry name" value="PIN domain-like"/>
    <property type="match status" value="1"/>
</dbReference>
<dbReference type="CDD" id="cd09877">
    <property type="entry name" value="PIN_YacL-like"/>
    <property type="match status" value="1"/>
</dbReference>
<dbReference type="InterPro" id="IPR002716">
    <property type="entry name" value="PIN_dom"/>
</dbReference>
<dbReference type="InterPro" id="IPR029060">
    <property type="entry name" value="PIN-like_dom_sf"/>
</dbReference>
<feature type="compositionally biased region" description="Low complexity" evidence="1">
    <location>
        <begin position="383"/>
        <end position="405"/>
    </location>
</feature>
<feature type="domain" description="PIN" evidence="3">
    <location>
        <begin position="174"/>
        <end position="281"/>
    </location>
</feature>
<keyword evidence="2" id="KW-1133">Transmembrane helix</keyword>
<feature type="transmembrane region" description="Helical" evidence="2">
    <location>
        <begin position="108"/>
        <end position="126"/>
    </location>
</feature>
<keyword evidence="2" id="KW-0812">Transmembrane</keyword>
<dbReference type="EMBL" id="NIPR01000043">
    <property type="protein sequence ID" value="PMD68364.1"/>
    <property type="molecule type" value="Genomic_DNA"/>
</dbReference>
<dbReference type="Pfam" id="PF01850">
    <property type="entry name" value="PIN"/>
    <property type="match status" value="1"/>
</dbReference>
<evidence type="ECO:0000313" key="4">
    <source>
        <dbReference type="EMBL" id="PMD68364.1"/>
    </source>
</evidence>
<dbReference type="Gene3D" id="3.40.50.1010">
    <property type="entry name" value="5'-nuclease"/>
    <property type="match status" value="1"/>
</dbReference>
<dbReference type="OrthoDB" id="9780734at2"/>
<organism evidence="4 5">
    <name type="scientific">Companilactobacillus nuruki</name>
    <dbReference type="NCBI Taxonomy" id="1993540"/>
    <lineage>
        <taxon>Bacteria</taxon>
        <taxon>Bacillati</taxon>
        <taxon>Bacillota</taxon>
        <taxon>Bacilli</taxon>
        <taxon>Lactobacillales</taxon>
        <taxon>Lactobacillaceae</taxon>
        <taxon>Companilactobacillus</taxon>
    </lineage>
</organism>
<keyword evidence="5" id="KW-1185">Reference proteome</keyword>
<sequence>MRKIVVNIIFALLGIAVGITVLPSLWEVTGLAGVAFVNNGYFDGLIGCIIFYFVSFLFVKPILDLNQRIEKYLNSRSPGWIIYGSVFLIGGLALANIISIPFYLMHNMFSNVIPVILMIVFGWLGFRMGTSRRNDWSNFSLKRTNVANKATEKSDEIASEGEVTRRSAKKDFYPYKILDTSVVIDGRIHQLAQTGFLEGKLMIPDFVVHELQLISDSSDNQKRERGRRGLDILNEIKMDQTINYETTTRDYDNIPEVDMKLLKLAKEIGGAVITNDYNLSKVSEFQNVQVLNINELAKVLKPMVLPGETMTVKVIKAGTEREQGVAYLEDGTMVVVEEGKYFINKDVDVVVTSALQTDAGKMIFAKPKHSMHGIQEKSSAKENSNNRNNNGNNRGNGNRNSNRNNSRNKRGEQRNGKKVR</sequence>